<name>A0A2M8FEH4_9BACT</name>
<protein>
    <recommendedName>
        <fullName evidence="3">DNA polymerase III subunit delta</fullName>
    </recommendedName>
</protein>
<dbReference type="InterPro" id="IPR027417">
    <property type="entry name" value="P-loop_NTPase"/>
</dbReference>
<reference evidence="2" key="1">
    <citation type="submission" date="2017-09" db="EMBL/GenBank/DDBJ databases">
        <title>Depth-based differentiation of microbial function through sediment-hosted aquifers and enrichment of novel symbionts in the deep terrestrial subsurface.</title>
        <authorList>
            <person name="Probst A.J."/>
            <person name="Ladd B."/>
            <person name="Jarett J.K."/>
            <person name="Geller-Mcgrath D.E."/>
            <person name="Sieber C.M.K."/>
            <person name="Emerson J.B."/>
            <person name="Anantharaman K."/>
            <person name="Thomas B.C."/>
            <person name="Malmstrom R."/>
            <person name="Stieglmeier M."/>
            <person name="Klingl A."/>
            <person name="Woyke T."/>
            <person name="Ryan C.M."/>
            <person name="Banfield J.F."/>
        </authorList>
    </citation>
    <scope>NUCLEOTIDE SEQUENCE [LARGE SCALE GENOMIC DNA]</scope>
</reference>
<gene>
    <name evidence="1" type="ORF">CO026_02465</name>
</gene>
<sequence>MLPHHAIVCITDSRSELPFDLVELALVSEIVNITTITLSIAEVRRLIERAYQTPFERSSQTFIIDVTQIAVEAQHALLKILEEPPVTSRFIFSIRPETTLLPTLRSRLHEIKRNEPAVVVLPMEFMEFLTASIGERMAIITKVSKDKDVVFLAKLATGLTLWLQQNSLNIRDNKSAQLLLCLTSLQMRGAGKKMLWEDIALQLPIKKTGG</sequence>
<organism evidence="1 2">
    <name type="scientific">Candidatus Kaiserbacteria bacterium CG_4_9_14_0_2_um_filter_41_32</name>
    <dbReference type="NCBI Taxonomy" id="1974601"/>
    <lineage>
        <taxon>Bacteria</taxon>
        <taxon>Candidatus Kaiseribacteriota</taxon>
    </lineage>
</organism>
<dbReference type="AlphaFoldDB" id="A0A2M8FEH4"/>
<dbReference type="SUPFAM" id="SSF52540">
    <property type="entry name" value="P-loop containing nucleoside triphosphate hydrolases"/>
    <property type="match status" value="1"/>
</dbReference>
<comment type="caution">
    <text evidence="1">The sequence shown here is derived from an EMBL/GenBank/DDBJ whole genome shotgun (WGS) entry which is preliminary data.</text>
</comment>
<dbReference type="Gene3D" id="3.40.50.300">
    <property type="entry name" value="P-loop containing nucleotide triphosphate hydrolases"/>
    <property type="match status" value="1"/>
</dbReference>
<proteinExistence type="predicted"/>
<accession>A0A2M8FEH4</accession>
<evidence type="ECO:0000313" key="2">
    <source>
        <dbReference type="Proteomes" id="UP000230391"/>
    </source>
</evidence>
<dbReference type="Pfam" id="PF13177">
    <property type="entry name" value="DNA_pol3_delta2"/>
    <property type="match status" value="1"/>
</dbReference>
<dbReference type="EMBL" id="PFRD01000089">
    <property type="protein sequence ID" value="PJC56047.1"/>
    <property type="molecule type" value="Genomic_DNA"/>
</dbReference>
<dbReference type="Proteomes" id="UP000230391">
    <property type="component" value="Unassembled WGS sequence"/>
</dbReference>
<evidence type="ECO:0008006" key="3">
    <source>
        <dbReference type="Google" id="ProtNLM"/>
    </source>
</evidence>
<evidence type="ECO:0000313" key="1">
    <source>
        <dbReference type="EMBL" id="PJC56047.1"/>
    </source>
</evidence>